<gene>
    <name evidence="1" type="ORF">OESDEN_00733</name>
</gene>
<protein>
    <submittedName>
        <fullName evidence="1">Uncharacterized protein</fullName>
    </submittedName>
</protein>
<accession>A0A0B1TPU0</accession>
<proteinExistence type="predicted"/>
<dbReference type="AlphaFoldDB" id="A0A0B1TPU0"/>
<reference evidence="1 2" key="1">
    <citation type="submission" date="2014-03" db="EMBL/GenBank/DDBJ databases">
        <title>Draft genome of the hookworm Oesophagostomum dentatum.</title>
        <authorList>
            <person name="Mitreva M."/>
        </authorList>
    </citation>
    <scope>NUCLEOTIDE SEQUENCE [LARGE SCALE GENOMIC DNA]</scope>
    <source>
        <strain evidence="1 2">OD-Hann</strain>
    </source>
</reference>
<organism evidence="1 2">
    <name type="scientific">Oesophagostomum dentatum</name>
    <name type="common">Nodular worm</name>
    <dbReference type="NCBI Taxonomy" id="61180"/>
    <lineage>
        <taxon>Eukaryota</taxon>
        <taxon>Metazoa</taxon>
        <taxon>Ecdysozoa</taxon>
        <taxon>Nematoda</taxon>
        <taxon>Chromadorea</taxon>
        <taxon>Rhabditida</taxon>
        <taxon>Rhabditina</taxon>
        <taxon>Rhabditomorpha</taxon>
        <taxon>Strongyloidea</taxon>
        <taxon>Strongylidae</taxon>
        <taxon>Oesophagostomum</taxon>
    </lineage>
</organism>
<evidence type="ECO:0000313" key="1">
    <source>
        <dbReference type="EMBL" id="KHJ99269.1"/>
    </source>
</evidence>
<sequence>MITGNCFADAARCTTYQRRTCSRRCVWHSTMRWYELPATSRETTSQALPTSSHFFQMFVPATSCVVAIANSLLQHFPVLSFTNDIRRTKRATSTVGILKNSERARLVFIHMREYLDSRRDRGVVPVDDYKRQFESVERVYANPFPVNSSWQHCKGTTPMFRWAKLLNVSWKLYKERKHGIGMSKCPPLRSRWKRAQRSISDSLDSENLK</sequence>
<dbReference type="EMBL" id="KN549229">
    <property type="protein sequence ID" value="KHJ99269.1"/>
    <property type="molecule type" value="Genomic_DNA"/>
</dbReference>
<evidence type="ECO:0000313" key="2">
    <source>
        <dbReference type="Proteomes" id="UP000053660"/>
    </source>
</evidence>
<dbReference type="Proteomes" id="UP000053660">
    <property type="component" value="Unassembled WGS sequence"/>
</dbReference>
<name>A0A0B1TPU0_OESDE</name>
<keyword evidence="2" id="KW-1185">Reference proteome</keyword>